<dbReference type="GO" id="GO:0005880">
    <property type="term" value="C:nuclear microtubule"/>
    <property type="evidence" value="ECO:0007669"/>
    <property type="project" value="TreeGrafter"/>
</dbReference>
<dbReference type="PANTHER" id="PTHR31807">
    <property type="entry name" value="AUGMIN FAMILY MEMBER"/>
    <property type="match status" value="1"/>
</dbReference>
<dbReference type="Proteomes" id="UP000250235">
    <property type="component" value="Unassembled WGS sequence"/>
</dbReference>
<sequence>MGKDHSFSLVGAIEALKGSTLRLPATGGATADIQSLKDAIGSAVDVVHAVTSSICSFQPTVQNTKSLAAELAKVTGKERALLEQCTDFISSLADTQVKDNSLRTHILQHNRVTPA</sequence>
<reference evidence="2 3" key="1">
    <citation type="journal article" date="2015" name="Proc. Natl. Acad. Sci. U.S.A.">
        <title>The resurrection genome of Boea hygrometrica: A blueprint for survival of dehydration.</title>
        <authorList>
            <person name="Xiao L."/>
            <person name="Yang G."/>
            <person name="Zhang L."/>
            <person name="Yang X."/>
            <person name="Zhao S."/>
            <person name="Ji Z."/>
            <person name="Zhou Q."/>
            <person name="Hu M."/>
            <person name="Wang Y."/>
            <person name="Chen M."/>
            <person name="Xu Y."/>
            <person name="Jin H."/>
            <person name="Xiao X."/>
            <person name="Hu G."/>
            <person name="Bao F."/>
            <person name="Hu Y."/>
            <person name="Wan P."/>
            <person name="Li L."/>
            <person name="Deng X."/>
            <person name="Kuang T."/>
            <person name="Xiang C."/>
            <person name="Zhu J.K."/>
            <person name="Oliver M.J."/>
            <person name="He Y."/>
        </authorList>
    </citation>
    <scope>NUCLEOTIDE SEQUENCE [LARGE SCALE GENOMIC DNA]</scope>
    <source>
        <strain evidence="3">cv. XS01</strain>
    </source>
</reference>
<accession>A0A2Z7CWS3</accession>
<dbReference type="PANTHER" id="PTHR31807:SF2">
    <property type="entry name" value="PROTEIN SNOWY COTYLEDON 3"/>
    <property type="match status" value="1"/>
</dbReference>
<evidence type="ECO:0000256" key="1">
    <source>
        <dbReference type="ARBA" id="ARBA00010016"/>
    </source>
</evidence>
<dbReference type="AlphaFoldDB" id="A0A2Z7CWS3"/>
<dbReference type="InterPro" id="IPR007573">
    <property type="entry name" value="QWRF"/>
</dbReference>
<dbReference type="Pfam" id="PF04484">
    <property type="entry name" value="QWRF"/>
    <property type="match status" value="1"/>
</dbReference>
<dbReference type="GO" id="GO:0051225">
    <property type="term" value="P:spindle assembly"/>
    <property type="evidence" value="ECO:0007669"/>
    <property type="project" value="TreeGrafter"/>
</dbReference>
<dbReference type="GO" id="GO:0008017">
    <property type="term" value="F:microtubule binding"/>
    <property type="evidence" value="ECO:0007669"/>
    <property type="project" value="TreeGrafter"/>
</dbReference>
<proteinExistence type="inferred from homology"/>
<keyword evidence="3" id="KW-1185">Reference proteome</keyword>
<comment type="similarity">
    <text evidence="1">Belongs to the QWRF family.</text>
</comment>
<evidence type="ECO:0000313" key="2">
    <source>
        <dbReference type="EMBL" id="KZV51572.1"/>
    </source>
</evidence>
<protein>
    <submittedName>
        <fullName evidence="2">QWRF motif-containing protein 2</fullName>
    </submittedName>
</protein>
<dbReference type="GO" id="GO:0005737">
    <property type="term" value="C:cytoplasm"/>
    <property type="evidence" value="ECO:0007669"/>
    <property type="project" value="TreeGrafter"/>
</dbReference>
<organism evidence="2 3">
    <name type="scientific">Dorcoceras hygrometricum</name>
    <dbReference type="NCBI Taxonomy" id="472368"/>
    <lineage>
        <taxon>Eukaryota</taxon>
        <taxon>Viridiplantae</taxon>
        <taxon>Streptophyta</taxon>
        <taxon>Embryophyta</taxon>
        <taxon>Tracheophyta</taxon>
        <taxon>Spermatophyta</taxon>
        <taxon>Magnoliopsida</taxon>
        <taxon>eudicotyledons</taxon>
        <taxon>Gunneridae</taxon>
        <taxon>Pentapetalae</taxon>
        <taxon>asterids</taxon>
        <taxon>lamiids</taxon>
        <taxon>Lamiales</taxon>
        <taxon>Gesneriaceae</taxon>
        <taxon>Didymocarpoideae</taxon>
        <taxon>Trichosporeae</taxon>
        <taxon>Loxocarpinae</taxon>
        <taxon>Dorcoceras</taxon>
    </lineage>
</organism>
<dbReference type="EMBL" id="KQ991595">
    <property type="protein sequence ID" value="KZV51572.1"/>
    <property type="molecule type" value="Genomic_DNA"/>
</dbReference>
<evidence type="ECO:0000313" key="3">
    <source>
        <dbReference type="Proteomes" id="UP000250235"/>
    </source>
</evidence>
<name>A0A2Z7CWS3_9LAMI</name>
<dbReference type="OrthoDB" id="1924320at2759"/>
<gene>
    <name evidence="2" type="ORF">F511_10525</name>
</gene>